<evidence type="ECO:0000313" key="2">
    <source>
        <dbReference type="Proteomes" id="UP000275267"/>
    </source>
</evidence>
<name>A0A3L6Q3D9_PANMI</name>
<dbReference type="EMBL" id="PQIB02000014">
    <property type="protein sequence ID" value="RLM70013.1"/>
    <property type="molecule type" value="Genomic_DNA"/>
</dbReference>
<protein>
    <submittedName>
        <fullName evidence="1">Uncharacterized protein</fullName>
    </submittedName>
</protein>
<sequence length="183" mass="19850">MTSSPSRPSSSARGCTCWDLVGACSSGRASRPRCARRVAPVSRGHEGGLQAAIVGRLTRQRSRTSPPKHQGFRAPQGRSMLMAKQGPYCFMSSLLNLFLKDDSDGSHDELEMAAVLIAEMEEMESNKRPKHGGSVQGHEGEHASYTAEAHRRVLAHASRCSTRNTAHAPAVVSYRDRALVPNL</sequence>
<dbReference type="Proteomes" id="UP000275267">
    <property type="component" value="Unassembled WGS sequence"/>
</dbReference>
<accession>A0A3L6Q3D9</accession>
<evidence type="ECO:0000313" key="1">
    <source>
        <dbReference type="EMBL" id="RLM70013.1"/>
    </source>
</evidence>
<gene>
    <name evidence="1" type="ORF">C2845_PM17G13740</name>
</gene>
<proteinExistence type="predicted"/>
<dbReference type="AlphaFoldDB" id="A0A3L6Q3D9"/>
<organism evidence="1 2">
    <name type="scientific">Panicum miliaceum</name>
    <name type="common">Proso millet</name>
    <name type="synonym">Broomcorn millet</name>
    <dbReference type="NCBI Taxonomy" id="4540"/>
    <lineage>
        <taxon>Eukaryota</taxon>
        <taxon>Viridiplantae</taxon>
        <taxon>Streptophyta</taxon>
        <taxon>Embryophyta</taxon>
        <taxon>Tracheophyta</taxon>
        <taxon>Spermatophyta</taxon>
        <taxon>Magnoliopsida</taxon>
        <taxon>Liliopsida</taxon>
        <taxon>Poales</taxon>
        <taxon>Poaceae</taxon>
        <taxon>PACMAD clade</taxon>
        <taxon>Panicoideae</taxon>
        <taxon>Panicodae</taxon>
        <taxon>Paniceae</taxon>
        <taxon>Panicinae</taxon>
        <taxon>Panicum</taxon>
        <taxon>Panicum sect. Panicum</taxon>
    </lineage>
</organism>
<reference evidence="2" key="1">
    <citation type="journal article" date="2019" name="Nat. Commun.">
        <title>The genome of broomcorn millet.</title>
        <authorList>
            <person name="Zou C."/>
            <person name="Miki D."/>
            <person name="Li D."/>
            <person name="Tang Q."/>
            <person name="Xiao L."/>
            <person name="Rajput S."/>
            <person name="Deng P."/>
            <person name="Jia W."/>
            <person name="Huang R."/>
            <person name="Zhang M."/>
            <person name="Sun Y."/>
            <person name="Hu J."/>
            <person name="Fu X."/>
            <person name="Schnable P.S."/>
            <person name="Li F."/>
            <person name="Zhang H."/>
            <person name="Feng B."/>
            <person name="Zhu X."/>
            <person name="Liu R."/>
            <person name="Schnable J.C."/>
            <person name="Zhu J.-K."/>
            <person name="Zhang H."/>
        </authorList>
    </citation>
    <scope>NUCLEOTIDE SEQUENCE [LARGE SCALE GENOMIC DNA]</scope>
</reference>
<comment type="caution">
    <text evidence="1">The sequence shown here is derived from an EMBL/GenBank/DDBJ whole genome shotgun (WGS) entry which is preliminary data.</text>
</comment>
<keyword evidence="2" id="KW-1185">Reference proteome</keyword>